<evidence type="ECO:0000313" key="2">
    <source>
        <dbReference type="Proteomes" id="UP001524570"/>
    </source>
</evidence>
<accession>A0ABT1TPM7</accession>
<organism evidence="1 2">
    <name type="scientific">Methylomonas rosea</name>
    <dbReference type="NCBI Taxonomy" id="2952227"/>
    <lineage>
        <taxon>Bacteria</taxon>
        <taxon>Pseudomonadati</taxon>
        <taxon>Pseudomonadota</taxon>
        <taxon>Gammaproteobacteria</taxon>
        <taxon>Methylococcales</taxon>
        <taxon>Methylococcaceae</taxon>
        <taxon>Methylomonas</taxon>
    </lineage>
</organism>
<name>A0ABT1TPM7_9GAMM</name>
<proteinExistence type="predicted"/>
<reference evidence="1 2" key="1">
    <citation type="submission" date="2022-07" db="EMBL/GenBank/DDBJ databases">
        <title>Methylomonas rivi sp. nov., Methylomonas rosea sp. nov., Methylomonas aureus sp. nov. and Methylomonas subterranea sp. nov., four novel methanotrophs isolated from a freshwater creek and the deep terrestrial subsurface.</title>
        <authorList>
            <person name="Abin C."/>
            <person name="Sankaranarayanan K."/>
            <person name="Garner C."/>
            <person name="Sindelar R."/>
            <person name="Kotary K."/>
            <person name="Garner R."/>
            <person name="Barclay S."/>
            <person name="Lawson P."/>
            <person name="Krumholz L."/>
        </authorList>
    </citation>
    <scope>NUCLEOTIDE SEQUENCE [LARGE SCALE GENOMIC DNA]</scope>
    <source>
        <strain evidence="1 2">WSC-7</strain>
    </source>
</reference>
<dbReference type="RefSeq" id="WP_256605960.1">
    <property type="nucleotide sequence ID" value="NZ_JANIBL010000010.1"/>
</dbReference>
<sequence length="427" mass="47530">MTTSQTRGFLAVASLVMLLTGCSSIGKGVAEALLQKNEAEDTRICQVWGQPFKGIDAGLSKTQGKTKVLMVHGVGDHIPGYTTEFLEKLAKQLNLNARSEQQKNISLSAPLIADKHLGNLRITHLFNEESHKELMFYELTWSEITRDEKQLLAFDNSGEYEFRRAKLNDMLKKFSNDTGPDPIIYLGQKREAILAAFSQSICWMATGDWQDLPTSGNHTCTGLDDSKVDHIIHDDYVFISHSLGSRITIDGMQRIAHILDNKAQYTDVIRKVGVAEKVIEALRNKEMPIFMLSNQLPMLQLGRELPEISGQRANYCQPDGAKYASRIFKLTPIIAFSDPNDLLSYGIPSGFSDKYLDSRLCTKITNVNINIANVIDAFGISDLANPLEAHLGYAQDDRVIALIAHGIGHQQSADLVKNRCEFTKTVE</sequence>
<keyword evidence="2" id="KW-1185">Reference proteome</keyword>
<dbReference type="Proteomes" id="UP001524570">
    <property type="component" value="Unassembled WGS sequence"/>
</dbReference>
<comment type="caution">
    <text evidence="1">The sequence shown here is derived from an EMBL/GenBank/DDBJ whole genome shotgun (WGS) entry which is preliminary data.</text>
</comment>
<dbReference type="EMBL" id="JANIBL010000010">
    <property type="protein sequence ID" value="MCQ8116729.1"/>
    <property type="molecule type" value="Genomic_DNA"/>
</dbReference>
<protein>
    <recommendedName>
        <fullName evidence="3">Alpha/beta hydrolase</fullName>
    </recommendedName>
</protein>
<evidence type="ECO:0000313" key="1">
    <source>
        <dbReference type="EMBL" id="MCQ8116729.1"/>
    </source>
</evidence>
<gene>
    <name evidence="1" type="ORF">NP589_04770</name>
</gene>
<evidence type="ECO:0008006" key="3">
    <source>
        <dbReference type="Google" id="ProtNLM"/>
    </source>
</evidence>
<dbReference type="PROSITE" id="PS51257">
    <property type="entry name" value="PROKAR_LIPOPROTEIN"/>
    <property type="match status" value="1"/>
</dbReference>